<dbReference type="Gene3D" id="2.70.150.10">
    <property type="entry name" value="Calcium-transporting ATPase, cytoplasmic transduction domain A"/>
    <property type="match status" value="1"/>
</dbReference>
<evidence type="ECO:0000256" key="4">
    <source>
        <dbReference type="ARBA" id="ARBA00022475"/>
    </source>
</evidence>
<keyword evidence="6 15" id="KW-0812">Transmembrane</keyword>
<dbReference type="NCBIfam" id="TIGR01511">
    <property type="entry name" value="ATPase-IB1_Cu"/>
    <property type="match status" value="1"/>
</dbReference>
<evidence type="ECO:0000256" key="8">
    <source>
        <dbReference type="ARBA" id="ARBA00022741"/>
    </source>
</evidence>
<dbReference type="PANTHER" id="PTHR43520:SF5">
    <property type="entry name" value="CATION-TRANSPORTING P-TYPE ATPASE-RELATED"/>
    <property type="match status" value="1"/>
</dbReference>
<keyword evidence="7 15" id="KW-0479">Metal-binding</keyword>
<keyword evidence="5" id="KW-0597">Phosphoprotein</keyword>
<evidence type="ECO:0000256" key="3">
    <source>
        <dbReference type="ARBA" id="ARBA00022448"/>
    </source>
</evidence>
<dbReference type="PRINTS" id="PR00119">
    <property type="entry name" value="CATATPASE"/>
</dbReference>
<dbReference type="RefSeq" id="WP_106682704.1">
    <property type="nucleotide sequence ID" value="NZ_CP027667.1"/>
</dbReference>
<comment type="subcellular location">
    <subcellularLocation>
        <location evidence="1">Cell membrane</location>
        <topology evidence="1">Multi-pass membrane protein</topology>
    </subcellularLocation>
</comment>
<keyword evidence="13" id="KW-0406">Ion transport</keyword>
<evidence type="ECO:0000256" key="12">
    <source>
        <dbReference type="ARBA" id="ARBA00022989"/>
    </source>
</evidence>
<dbReference type="InterPro" id="IPR036412">
    <property type="entry name" value="HAD-like_sf"/>
</dbReference>
<evidence type="ECO:0000256" key="9">
    <source>
        <dbReference type="ARBA" id="ARBA00022840"/>
    </source>
</evidence>
<dbReference type="Pfam" id="PF00702">
    <property type="entry name" value="Hydrolase"/>
    <property type="match status" value="1"/>
</dbReference>
<evidence type="ECO:0000256" key="5">
    <source>
        <dbReference type="ARBA" id="ARBA00022553"/>
    </source>
</evidence>
<dbReference type="Pfam" id="PF00403">
    <property type="entry name" value="HMA"/>
    <property type="match status" value="1"/>
</dbReference>
<dbReference type="GO" id="GO:0016887">
    <property type="term" value="F:ATP hydrolysis activity"/>
    <property type="evidence" value="ECO:0007669"/>
    <property type="project" value="InterPro"/>
</dbReference>
<dbReference type="GO" id="GO:0055070">
    <property type="term" value="P:copper ion homeostasis"/>
    <property type="evidence" value="ECO:0007669"/>
    <property type="project" value="TreeGrafter"/>
</dbReference>
<evidence type="ECO:0000313" key="19">
    <source>
        <dbReference type="Proteomes" id="UP000237925"/>
    </source>
</evidence>
<dbReference type="PROSITE" id="PS50846">
    <property type="entry name" value="HMA_2"/>
    <property type="match status" value="1"/>
</dbReference>
<evidence type="ECO:0000256" key="6">
    <source>
        <dbReference type="ARBA" id="ARBA00022692"/>
    </source>
</evidence>
<dbReference type="InterPro" id="IPR018303">
    <property type="entry name" value="ATPase_P-typ_P_site"/>
</dbReference>
<keyword evidence="8 15" id="KW-0547">Nucleotide-binding</keyword>
<comment type="similarity">
    <text evidence="2 15">Belongs to the cation transport ATPase (P-type) (TC 3.A.3) family. Type IB subfamily.</text>
</comment>
<dbReference type="Pfam" id="PF00122">
    <property type="entry name" value="E1-E2_ATPase"/>
    <property type="match status" value="1"/>
</dbReference>
<dbReference type="EMBL" id="CP027667">
    <property type="protein sequence ID" value="AVO48224.1"/>
    <property type="molecule type" value="Genomic_DNA"/>
</dbReference>
<dbReference type="OrthoDB" id="8552908at2"/>
<dbReference type="NCBIfam" id="TIGR01525">
    <property type="entry name" value="ATPase-IB_hvy"/>
    <property type="match status" value="1"/>
</dbReference>
<accession>A0A2R3Q972</accession>
<keyword evidence="10" id="KW-0460">Magnesium</keyword>
<keyword evidence="14 15" id="KW-0472">Membrane</keyword>
<dbReference type="Gene3D" id="3.40.50.1000">
    <property type="entry name" value="HAD superfamily/HAD-like"/>
    <property type="match status" value="2"/>
</dbReference>
<feature type="transmembrane region" description="Helical" evidence="15">
    <location>
        <begin position="209"/>
        <end position="229"/>
    </location>
</feature>
<dbReference type="PANTHER" id="PTHR43520">
    <property type="entry name" value="ATP7, ISOFORM B"/>
    <property type="match status" value="1"/>
</dbReference>
<dbReference type="Gene3D" id="3.30.70.100">
    <property type="match status" value="1"/>
</dbReference>
<evidence type="ECO:0000256" key="16">
    <source>
        <dbReference type="SAM" id="MobiDB-lite"/>
    </source>
</evidence>
<dbReference type="SUPFAM" id="SSF81653">
    <property type="entry name" value="Calcium ATPase, transduction domain A"/>
    <property type="match status" value="1"/>
</dbReference>
<organism evidence="18 19">
    <name type="scientific">Melaminivora suipulveris</name>
    <dbReference type="NCBI Taxonomy" id="2109913"/>
    <lineage>
        <taxon>Bacteria</taxon>
        <taxon>Pseudomonadati</taxon>
        <taxon>Pseudomonadota</taxon>
        <taxon>Betaproteobacteria</taxon>
        <taxon>Burkholderiales</taxon>
        <taxon>Comamonadaceae</taxon>
        <taxon>Melaminivora</taxon>
    </lineage>
</organism>
<dbReference type="GO" id="GO:0005886">
    <property type="term" value="C:plasma membrane"/>
    <property type="evidence" value="ECO:0007669"/>
    <property type="project" value="UniProtKB-SubCell"/>
</dbReference>
<feature type="domain" description="HMA" evidence="17">
    <location>
        <begin position="56"/>
        <end position="122"/>
    </location>
</feature>
<evidence type="ECO:0000259" key="17">
    <source>
        <dbReference type="PROSITE" id="PS50846"/>
    </source>
</evidence>
<dbReference type="AlphaFoldDB" id="A0A2R3Q972"/>
<dbReference type="SUPFAM" id="SSF81665">
    <property type="entry name" value="Calcium ATPase, transmembrane domain M"/>
    <property type="match status" value="1"/>
</dbReference>
<keyword evidence="4 15" id="KW-1003">Cell membrane</keyword>
<evidence type="ECO:0000256" key="1">
    <source>
        <dbReference type="ARBA" id="ARBA00004651"/>
    </source>
</evidence>
<dbReference type="Gene3D" id="1.20.1110.10">
    <property type="entry name" value="Calcium-transporting ATPase, transmembrane domain"/>
    <property type="match status" value="1"/>
</dbReference>
<feature type="transmembrane region" description="Helical" evidence="15">
    <location>
        <begin position="140"/>
        <end position="159"/>
    </location>
</feature>
<dbReference type="InterPro" id="IPR023214">
    <property type="entry name" value="HAD_sf"/>
</dbReference>
<dbReference type="InterPro" id="IPR027256">
    <property type="entry name" value="P-typ_ATPase_IB"/>
</dbReference>
<feature type="transmembrane region" description="Helical" evidence="15">
    <location>
        <begin position="420"/>
        <end position="446"/>
    </location>
</feature>
<dbReference type="GO" id="GO:0005524">
    <property type="term" value="F:ATP binding"/>
    <property type="evidence" value="ECO:0007669"/>
    <property type="project" value="UniProtKB-UniRule"/>
</dbReference>
<keyword evidence="12 15" id="KW-1133">Transmembrane helix</keyword>
<dbReference type="Proteomes" id="UP000237925">
    <property type="component" value="Chromosome"/>
</dbReference>
<dbReference type="GO" id="GO:0043682">
    <property type="term" value="F:P-type divalent copper transporter activity"/>
    <property type="evidence" value="ECO:0007669"/>
    <property type="project" value="TreeGrafter"/>
</dbReference>
<evidence type="ECO:0000256" key="7">
    <source>
        <dbReference type="ARBA" id="ARBA00022723"/>
    </source>
</evidence>
<evidence type="ECO:0000256" key="2">
    <source>
        <dbReference type="ARBA" id="ARBA00006024"/>
    </source>
</evidence>
<feature type="transmembrane region" description="Helical" evidence="15">
    <location>
        <begin position="394"/>
        <end position="414"/>
    </location>
</feature>
<keyword evidence="3" id="KW-0813">Transport</keyword>
<dbReference type="NCBIfam" id="TIGR01494">
    <property type="entry name" value="ATPase_P-type"/>
    <property type="match status" value="2"/>
</dbReference>
<feature type="transmembrane region" description="Helical" evidence="15">
    <location>
        <begin position="241"/>
        <end position="259"/>
    </location>
</feature>
<sequence>MSFSASEPSRAFGAGAVADAPVPVSASALLDDPQEWSSFGRQQAAPADAPPEEATWESHVVLSGMHCAACALTIEEALRRVPGVREADVSAATCRARVVWDAQQVRPSGWVAAVQRAGYRALPAMDAFAREHRQREHRRALWRWLVAGFCMMQVMMYAWPAYRAMPGDLTLEMEQLLRWASWVISLPVVLFACGPFFSSALRDIRQRRVSMDLPVAAGMLITFVVSMLGTFDPTGPFGREVYYDSLTMFVFFLLTGRWLELRLRDRTAGALEAVMNRLPDSVERQRADGSFERVATRRLKVGDVVRVLPGEAFPADGCIVAGSTQADEALLTGESTPVAKPQGASVTAGSYNLRAAVQVRVDSLGEATRFGQIVALMESASLQKPRLAQLADRIARPFLIGVLLAAAGAAAWWWPTDPSHALMVAVAVLVVTCPCALSLATPVAMLTTAGTLARRGVLVRNLQALEALAAVDTLVFDKTGTLTRDGLALQDVQLPPEGHLTREAALALAALLARHSLHPVSRAIAGTAKGLDGVAADWTIGEVQEIAGAGLVATAQWAQEGACTLRLGSPVHTRVGQGGSGGQQAVLSLEHAGRVQELARFAFAEELRPQAQAVVQALQQAGVAVQLLSGDHDVAVQRIAARAGIEVAQGGCTPQDKLARLRALQDAGHLVAMVGDGLNDGPVLAGAHASFAFGRAVPLAQSKSDFVVMGDNLDAVAQTLLLSRRTLRIVRQNLAWAAGYNALGVPLAIAGLMPPWLAGLGMALSSLLVVANAARLARDAGGAAATPDPIAPHAAPTPLEMA</sequence>
<feature type="transmembrane region" description="Helical" evidence="15">
    <location>
        <begin position="179"/>
        <end position="197"/>
    </location>
</feature>
<name>A0A2R3Q972_9BURK</name>
<dbReference type="InterPro" id="IPR023299">
    <property type="entry name" value="ATPase_P-typ_cyto_dom_N"/>
</dbReference>
<dbReference type="InterPro" id="IPR023298">
    <property type="entry name" value="ATPase_P-typ_TM_dom_sf"/>
</dbReference>
<evidence type="ECO:0000256" key="11">
    <source>
        <dbReference type="ARBA" id="ARBA00022967"/>
    </source>
</evidence>
<dbReference type="InterPro" id="IPR006121">
    <property type="entry name" value="HMA_dom"/>
</dbReference>
<dbReference type="Gene3D" id="3.40.1110.10">
    <property type="entry name" value="Calcium-transporting ATPase, cytoplasmic domain N"/>
    <property type="match status" value="1"/>
</dbReference>
<dbReference type="InterPro" id="IPR059000">
    <property type="entry name" value="ATPase_P-type_domA"/>
</dbReference>
<keyword evidence="11" id="KW-1278">Translocase</keyword>
<evidence type="ECO:0000256" key="13">
    <source>
        <dbReference type="ARBA" id="ARBA00023065"/>
    </source>
</evidence>
<dbReference type="InterPro" id="IPR001757">
    <property type="entry name" value="P_typ_ATPase"/>
</dbReference>
<evidence type="ECO:0000256" key="15">
    <source>
        <dbReference type="RuleBase" id="RU362081"/>
    </source>
</evidence>
<dbReference type="CDD" id="cd00371">
    <property type="entry name" value="HMA"/>
    <property type="match status" value="1"/>
</dbReference>
<feature type="region of interest" description="Disordered" evidence="16">
    <location>
        <begin position="782"/>
        <end position="802"/>
    </location>
</feature>
<feature type="transmembrane region" description="Helical" evidence="15">
    <location>
        <begin position="733"/>
        <end position="750"/>
    </location>
</feature>
<dbReference type="SUPFAM" id="SSF55008">
    <property type="entry name" value="HMA, heavy metal-associated domain"/>
    <property type="match status" value="1"/>
</dbReference>
<evidence type="ECO:0000256" key="10">
    <source>
        <dbReference type="ARBA" id="ARBA00022842"/>
    </source>
</evidence>
<proteinExistence type="inferred from homology"/>
<dbReference type="SUPFAM" id="SSF56784">
    <property type="entry name" value="HAD-like"/>
    <property type="match status" value="1"/>
</dbReference>
<protein>
    <submittedName>
        <fullName evidence="18">Copper-translocating P-type ATPase</fullName>
    </submittedName>
</protein>
<keyword evidence="19" id="KW-1185">Reference proteome</keyword>
<reference evidence="18 19" key="1">
    <citation type="submission" date="2018-03" db="EMBL/GenBank/DDBJ databases">
        <title>Genome sequencing of Melaminivora sp.</title>
        <authorList>
            <person name="Kim S.-J."/>
            <person name="Heo J."/>
            <person name="Ahn J.-H."/>
            <person name="Kwon S.-W."/>
        </authorList>
    </citation>
    <scope>NUCLEOTIDE SEQUENCE [LARGE SCALE GENOMIC DNA]</scope>
    <source>
        <strain evidence="18 19">SC2-9</strain>
    </source>
</reference>
<dbReference type="InterPro" id="IPR008250">
    <property type="entry name" value="ATPase_P-typ_transduc_dom_A_sf"/>
</dbReference>
<dbReference type="PROSITE" id="PS00154">
    <property type="entry name" value="ATPASE_E1_E2"/>
    <property type="match status" value="1"/>
</dbReference>
<keyword evidence="9 15" id="KW-0067">ATP-binding</keyword>
<dbReference type="GO" id="GO:0005507">
    <property type="term" value="F:copper ion binding"/>
    <property type="evidence" value="ECO:0007669"/>
    <property type="project" value="TreeGrafter"/>
</dbReference>
<dbReference type="KEGG" id="mela:C6568_02330"/>
<dbReference type="InterPro" id="IPR036163">
    <property type="entry name" value="HMA_dom_sf"/>
</dbReference>
<gene>
    <name evidence="18" type="ORF">C6568_02330</name>
</gene>
<evidence type="ECO:0000256" key="14">
    <source>
        <dbReference type="ARBA" id="ARBA00023136"/>
    </source>
</evidence>
<evidence type="ECO:0000313" key="18">
    <source>
        <dbReference type="EMBL" id="AVO48224.1"/>
    </source>
</evidence>